<organism evidence="4 5">
    <name type="scientific">Microdochium trichocladiopsis</name>
    <dbReference type="NCBI Taxonomy" id="1682393"/>
    <lineage>
        <taxon>Eukaryota</taxon>
        <taxon>Fungi</taxon>
        <taxon>Dikarya</taxon>
        <taxon>Ascomycota</taxon>
        <taxon>Pezizomycotina</taxon>
        <taxon>Sordariomycetes</taxon>
        <taxon>Xylariomycetidae</taxon>
        <taxon>Xylariales</taxon>
        <taxon>Microdochiaceae</taxon>
        <taxon>Microdochium</taxon>
    </lineage>
</organism>
<gene>
    <name evidence="4" type="ORF">B0I36DRAFT_352933</name>
</gene>
<dbReference type="SMART" id="SM00248">
    <property type="entry name" value="ANK"/>
    <property type="match status" value="3"/>
</dbReference>
<dbReference type="PANTHER" id="PTHR24198:SF165">
    <property type="entry name" value="ANKYRIN REPEAT-CONTAINING PROTEIN-RELATED"/>
    <property type="match status" value="1"/>
</dbReference>
<evidence type="ECO:0000256" key="2">
    <source>
        <dbReference type="ARBA" id="ARBA00023043"/>
    </source>
</evidence>
<comment type="caution">
    <text evidence="4">The sequence shown here is derived from an EMBL/GenBank/DDBJ whole genome shotgun (WGS) entry which is preliminary data.</text>
</comment>
<dbReference type="AlphaFoldDB" id="A0A9P9BLB7"/>
<dbReference type="RefSeq" id="XP_046008277.1">
    <property type="nucleotide sequence ID" value="XM_046157168.1"/>
</dbReference>
<dbReference type="OrthoDB" id="426293at2759"/>
<dbReference type="PANTHER" id="PTHR24198">
    <property type="entry name" value="ANKYRIN REPEAT AND PROTEIN KINASE DOMAIN-CONTAINING PROTEIN"/>
    <property type="match status" value="1"/>
</dbReference>
<reference evidence="4" key="1">
    <citation type="journal article" date="2021" name="Nat. Commun.">
        <title>Genetic determinants of endophytism in the Arabidopsis root mycobiome.</title>
        <authorList>
            <person name="Mesny F."/>
            <person name="Miyauchi S."/>
            <person name="Thiergart T."/>
            <person name="Pickel B."/>
            <person name="Atanasova L."/>
            <person name="Karlsson M."/>
            <person name="Huettel B."/>
            <person name="Barry K.W."/>
            <person name="Haridas S."/>
            <person name="Chen C."/>
            <person name="Bauer D."/>
            <person name="Andreopoulos W."/>
            <person name="Pangilinan J."/>
            <person name="LaButti K."/>
            <person name="Riley R."/>
            <person name="Lipzen A."/>
            <person name="Clum A."/>
            <person name="Drula E."/>
            <person name="Henrissat B."/>
            <person name="Kohler A."/>
            <person name="Grigoriev I.V."/>
            <person name="Martin F.M."/>
            <person name="Hacquard S."/>
        </authorList>
    </citation>
    <scope>NUCLEOTIDE SEQUENCE</scope>
    <source>
        <strain evidence="4">MPI-CAGE-CH-0230</strain>
    </source>
</reference>
<dbReference type="SUPFAM" id="SSF48403">
    <property type="entry name" value="Ankyrin repeat"/>
    <property type="match status" value="1"/>
</dbReference>
<keyword evidence="2 3" id="KW-0040">ANK repeat</keyword>
<dbReference type="InterPro" id="IPR002110">
    <property type="entry name" value="Ankyrin_rpt"/>
</dbReference>
<dbReference type="EMBL" id="JAGTJQ010000009">
    <property type="protein sequence ID" value="KAH7024729.1"/>
    <property type="molecule type" value="Genomic_DNA"/>
</dbReference>
<dbReference type="Gene3D" id="1.25.40.20">
    <property type="entry name" value="Ankyrin repeat-containing domain"/>
    <property type="match status" value="2"/>
</dbReference>
<evidence type="ECO:0000256" key="1">
    <source>
        <dbReference type="ARBA" id="ARBA00022737"/>
    </source>
</evidence>
<evidence type="ECO:0000313" key="4">
    <source>
        <dbReference type="EMBL" id="KAH7024729.1"/>
    </source>
</evidence>
<dbReference type="GeneID" id="70186714"/>
<evidence type="ECO:0000256" key="3">
    <source>
        <dbReference type="PROSITE-ProRule" id="PRU00023"/>
    </source>
</evidence>
<proteinExistence type="predicted"/>
<dbReference type="Proteomes" id="UP000756346">
    <property type="component" value="Unassembled WGS sequence"/>
</dbReference>
<protein>
    <submittedName>
        <fullName evidence="4">Ankyrin repeat-containing domain protein</fullName>
    </submittedName>
</protein>
<dbReference type="InterPro" id="IPR036770">
    <property type="entry name" value="Ankyrin_rpt-contain_sf"/>
</dbReference>
<sequence>MPATIQDQLNAAAASGDVEQLQALCQSHRQEISTRDAQELLATATEAFQASTIDYLLTEFPEMEIKIDAVAEVAAGEGSIPIFSKLVARDPTIASRRLDRTGTPLSVACTGRQPVAFLRYLLELGADPNQNPDLTGYPIALVAGLYPDDEAAAAIDLLLEHGARLEHSGALGHTAVLGREASLRFLLEKGAKPDTDAIKIGSKIGGSHPLHDVLWGGHIGAAKLLLDHSSSINVHDQNGKSIMEKAAHLEAKGKDRSEIITLLSEVEKERSNQ</sequence>
<keyword evidence="1" id="KW-0677">Repeat</keyword>
<dbReference type="PROSITE" id="PS50088">
    <property type="entry name" value="ANK_REPEAT"/>
    <property type="match status" value="1"/>
</dbReference>
<evidence type="ECO:0000313" key="5">
    <source>
        <dbReference type="Proteomes" id="UP000756346"/>
    </source>
</evidence>
<accession>A0A9P9BLB7</accession>
<name>A0A9P9BLB7_9PEZI</name>
<feature type="repeat" description="ANK" evidence="3">
    <location>
        <begin position="205"/>
        <end position="237"/>
    </location>
</feature>
<keyword evidence="5" id="KW-1185">Reference proteome</keyword>